<feature type="transmembrane region" description="Helical" evidence="1">
    <location>
        <begin position="404"/>
        <end position="428"/>
    </location>
</feature>
<dbReference type="PANTHER" id="PTHR45830:SF15">
    <property type="entry name" value="SERPENTINE RECEPTOR, CLASS I"/>
    <property type="match status" value="1"/>
</dbReference>
<dbReference type="Proteomes" id="UP000005239">
    <property type="component" value="Unassembled WGS sequence"/>
</dbReference>
<feature type="transmembrane region" description="Helical" evidence="1">
    <location>
        <begin position="14"/>
        <end position="32"/>
    </location>
</feature>
<organism evidence="2 3">
    <name type="scientific">Pristionchus pacificus</name>
    <name type="common">Parasitic nematode worm</name>
    <dbReference type="NCBI Taxonomy" id="54126"/>
    <lineage>
        <taxon>Eukaryota</taxon>
        <taxon>Metazoa</taxon>
        <taxon>Ecdysozoa</taxon>
        <taxon>Nematoda</taxon>
        <taxon>Chromadorea</taxon>
        <taxon>Rhabditida</taxon>
        <taxon>Rhabditina</taxon>
        <taxon>Diplogasteromorpha</taxon>
        <taxon>Diplogasteroidea</taxon>
        <taxon>Neodiplogasteridae</taxon>
        <taxon>Pristionchus</taxon>
    </lineage>
</organism>
<keyword evidence="1" id="KW-0472">Membrane</keyword>
<evidence type="ECO:0008006" key="4">
    <source>
        <dbReference type="Google" id="ProtNLM"/>
    </source>
</evidence>
<gene>
    <name evidence="2" type="primary">WBGene00278873</name>
</gene>
<evidence type="ECO:0000313" key="2">
    <source>
        <dbReference type="EnsemblMetazoa" id="PPA40504.1"/>
    </source>
</evidence>
<evidence type="ECO:0000256" key="1">
    <source>
        <dbReference type="SAM" id="Phobius"/>
    </source>
</evidence>
<dbReference type="AlphaFoldDB" id="A0A8R1Z039"/>
<feature type="transmembrane region" description="Helical" evidence="1">
    <location>
        <begin position="232"/>
        <end position="254"/>
    </location>
</feature>
<feature type="transmembrane region" description="Helical" evidence="1">
    <location>
        <begin position="184"/>
        <end position="202"/>
    </location>
</feature>
<sequence>MFRLIRFNQYFCDYYKFFPLALAVVLNWLILFKSPFYSREYRGALAFYHITKFAFEIHHMILFVPYPLFPPPIFLCHGLLCTMGGSAHLVLLNDKGCSECMHKSVYLSPSSHEGAEYRPYRVAISTHTQLYRIVAIRARDINNFCDHPNILYEYSGRKTSTFTPKEEVEYNCNRNVHASDFESILTFFCPLFGYFGILKFGLPTSNPNVHSFICNFVLLISLIRLTKSARNIYLIPIFISCIEGLLLCLSIGTMNFTHVAREGMLICILLGPLVPWFRSISNHVTNVDIDSSHFNIAVYKSFEKLFDIGVNTTIQVFGVSSKDSEYNFSKVCLHELLRTSMNSSDQEGSNMTIFAVLFAFIPYPSAYSIIIIMMTLTRKYLMGFGGNLSTRTMQMQREFFTMQLLQSVLPLVTLVPPFLFVVFCFLMESNLDLASLPRSLQDSLEFKKTTRHCIYFLCCCLDSCDLHDVTNVAIPNTRSSITSFSGGRELLFDFGANESIYLFGVGSANTELNDGKSVYTLLTLYGFIPFPSAYAIIIVMMTMHSNSLNAATALHNAITSGVSAASIRLSVIVEISEAEGSGADFVPDWERERERGYAGI</sequence>
<accession>A0A8R1Z039</accession>
<feature type="transmembrane region" description="Helical" evidence="1">
    <location>
        <begin position="72"/>
        <end position="92"/>
    </location>
</feature>
<keyword evidence="1" id="KW-1133">Transmembrane helix</keyword>
<name>A0A8R1Z039_PRIPA</name>
<protein>
    <recommendedName>
        <fullName evidence="4">G protein-coupled receptor</fullName>
    </recommendedName>
</protein>
<dbReference type="Pfam" id="PF10318">
    <property type="entry name" value="7TM_GPCR_Srh"/>
    <property type="match status" value="1"/>
</dbReference>
<keyword evidence="1" id="KW-0812">Transmembrane</keyword>
<feature type="transmembrane region" description="Helical" evidence="1">
    <location>
        <begin position="208"/>
        <end position="225"/>
    </location>
</feature>
<dbReference type="EnsemblMetazoa" id="PPA40504.1">
    <property type="protein sequence ID" value="PPA40504.1"/>
    <property type="gene ID" value="WBGene00278873"/>
</dbReference>
<feature type="transmembrane region" description="Helical" evidence="1">
    <location>
        <begin position="518"/>
        <end position="539"/>
    </location>
</feature>
<proteinExistence type="predicted"/>
<keyword evidence="3" id="KW-1185">Reference proteome</keyword>
<evidence type="ECO:0000313" key="3">
    <source>
        <dbReference type="Proteomes" id="UP000005239"/>
    </source>
</evidence>
<reference evidence="2" key="2">
    <citation type="submission" date="2022-06" db="UniProtKB">
        <authorList>
            <consortium name="EnsemblMetazoa"/>
        </authorList>
    </citation>
    <scope>IDENTIFICATION</scope>
    <source>
        <strain evidence="2">PS312</strain>
    </source>
</reference>
<reference evidence="3" key="1">
    <citation type="journal article" date="2008" name="Nat. Genet.">
        <title>The Pristionchus pacificus genome provides a unique perspective on nematode lifestyle and parasitism.</title>
        <authorList>
            <person name="Dieterich C."/>
            <person name="Clifton S.W."/>
            <person name="Schuster L.N."/>
            <person name="Chinwalla A."/>
            <person name="Delehaunty K."/>
            <person name="Dinkelacker I."/>
            <person name="Fulton L."/>
            <person name="Fulton R."/>
            <person name="Godfrey J."/>
            <person name="Minx P."/>
            <person name="Mitreva M."/>
            <person name="Roeseler W."/>
            <person name="Tian H."/>
            <person name="Witte H."/>
            <person name="Yang S.P."/>
            <person name="Wilson R.K."/>
            <person name="Sommer R.J."/>
        </authorList>
    </citation>
    <scope>NUCLEOTIDE SEQUENCE [LARGE SCALE GENOMIC DNA]</scope>
    <source>
        <strain evidence="3">PS312</strain>
    </source>
</reference>
<feature type="transmembrane region" description="Helical" evidence="1">
    <location>
        <begin position="351"/>
        <end position="376"/>
    </location>
</feature>
<dbReference type="InterPro" id="IPR019422">
    <property type="entry name" value="7TM_GPCR_serpentine_rcpt_Srh"/>
</dbReference>
<dbReference type="PANTHER" id="PTHR45830">
    <property type="entry name" value="SERPENTINE RECEPTOR, CLASS I"/>
    <property type="match status" value="1"/>
</dbReference>